<keyword evidence="1" id="KW-0472">Membrane</keyword>
<keyword evidence="1" id="KW-0812">Transmembrane</keyword>
<accession>A0ABV0IMU4</accession>
<proteinExistence type="predicted"/>
<comment type="caution">
    <text evidence="2">The sequence shown here is derived from an EMBL/GenBank/DDBJ whole genome shotgun (WGS) entry which is preliminary data.</text>
</comment>
<name>A0ABV0IMU4_9MICC</name>
<evidence type="ECO:0000313" key="3">
    <source>
        <dbReference type="Proteomes" id="UP001484097"/>
    </source>
</evidence>
<evidence type="ECO:0000313" key="2">
    <source>
        <dbReference type="EMBL" id="MEO9249308.1"/>
    </source>
</evidence>
<feature type="transmembrane region" description="Helical" evidence="1">
    <location>
        <begin position="66"/>
        <end position="87"/>
    </location>
</feature>
<dbReference type="RefSeq" id="WP_347922199.1">
    <property type="nucleotide sequence ID" value="NZ_JBDXMX010000015.1"/>
</dbReference>
<keyword evidence="3" id="KW-1185">Reference proteome</keyword>
<protein>
    <recommendedName>
        <fullName evidence="4">DUF3592 domain-containing protein</fullName>
    </recommendedName>
</protein>
<evidence type="ECO:0008006" key="4">
    <source>
        <dbReference type="Google" id="ProtNLM"/>
    </source>
</evidence>
<gene>
    <name evidence="2" type="ORF">ABDK96_16630</name>
</gene>
<keyword evidence="1" id="KW-1133">Transmembrane helix</keyword>
<organism evidence="2 3">
    <name type="scientific">Citricoccus nitrophenolicus</name>
    <dbReference type="NCBI Taxonomy" id="863575"/>
    <lineage>
        <taxon>Bacteria</taxon>
        <taxon>Bacillati</taxon>
        <taxon>Actinomycetota</taxon>
        <taxon>Actinomycetes</taxon>
        <taxon>Micrococcales</taxon>
        <taxon>Micrococcaceae</taxon>
        <taxon>Citricoccus</taxon>
    </lineage>
</organism>
<evidence type="ECO:0000256" key="1">
    <source>
        <dbReference type="SAM" id="Phobius"/>
    </source>
</evidence>
<feature type="transmembrane region" description="Helical" evidence="1">
    <location>
        <begin position="16"/>
        <end position="37"/>
    </location>
</feature>
<dbReference type="Proteomes" id="UP001484097">
    <property type="component" value="Unassembled WGS sequence"/>
</dbReference>
<dbReference type="EMBL" id="JBDXMX010000015">
    <property type="protein sequence ID" value="MEO9249308.1"/>
    <property type="molecule type" value="Genomic_DNA"/>
</dbReference>
<sequence>MSGGDYGAVDFQSPVTTLWVVGVLAVIAAGVIGHAVWRRRGHLRFTRRTGRNRDPQLLRDIRAERWTGYACLGVAVVLAGFAGVGAWQTHQNVRSNLQAKYGVTAVEDARWNGAFLVADLTLPDGSVQDDAEVYFEPDGEPLMGEHLFTPGGGL</sequence>
<reference evidence="2 3" key="1">
    <citation type="submission" date="2024-05" db="EMBL/GenBank/DDBJ databases">
        <authorList>
            <person name="Yi C."/>
        </authorList>
    </citation>
    <scope>NUCLEOTIDE SEQUENCE [LARGE SCALE GENOMIC DNA]</scope>
    <source>
        <strain evidence="2 3">XS13</strain>
    </source>
</reference>